<protein>
    <submittedName>
        <fullName evidence="2">Uncharacterized protein</fullName>
    </submittedName>
</protein>
<keyword evidence="3" id="KW-1185">Reference proteome</keyword>
<dbReference type="Proteomes" id="UP000192247">
    <property type="component" value="Unassembled WGS sequence"/>
</dbReference>
<dbReference type="InParanoid" id="A0A1V9XS63"/>
<evidence type="ECO:0000256" key="1">
    <source>
        <dbReference type="SAM" id="MobiDB-lite"/>
    </source>
</evidence>
<sequence length="75" mass="7912">MQDKPNDPLAYIAERLQQCLESSKLEEAREVTPSKSNGAPTPLTGGMAVGLIEDGYDASMQSNNSLQATSHSSSG</sequence>
<organism evidence="2 3">
    <name type="scientific">Tropilaelaps mercedesae</name>
    <dbReference type="NCBI Taxonomy" id="418985"/>
    <lineage>
        <taxon>Eukaryota</taxon>
        <taxon>Metazoa</taxon>
        <taxon>Ecdysozoa</taxon>
        <taxon>Arthropoda</taxon>
        <taxon>Chelicerata</taxon>
        <taxon>Arachnida</taxon>
        <taxon>Acari</taxon>
        <taxon>Parasitiformes</taxon>
        <taxon>Mesostigmata</taxon>
        <taxon>Gamasina</taxon>
        <taxon>Dermanyssoidea</taxon>
        <taxon>Laelapidae</taxon>
        <taxon>Tropilaelaps</taxon>
    </lineage>
</organism>
<dbReference type="OrthoDB" id="524165at2759"/>
<accession>A0A1V9XS63</accession>
<reference evidence="2 3" key="1">
    <citation type="journal article" date="2017" name="Gigascience">
        <title>Draft genome of the honey bee ectoparasitic mite, Tropilaelaps mercedesae, is shaped by the parasitic life history.</title>
        <authorList>
            <person name="Dong X."/>
            <person name="Armstrong S.D."/>
            <person name="Xia D."/>
            <person name="Makepeace B.L."/>
            <person name="Darby A.C."/>
            <person name="Kadowaki T."/>
        </authorList>
    </citation>
    <scope>NUCLEOTIDE SEQUENCE [LARGE SCALE GENOMIC DNA]</scope>
    <source>
        <strain evidence="2">Wuxi-XJTLU</strain>
    </source>
</reference>
<evidence type="ECO:0000313" key="3">
    <source>
        <dbReference type="Proteomes" id="UP000192247"/>
    </source>
</evidence>
<evidence type="ECO:0000313" key="2">
    <source>
        <dbReference type="EMBL" id="OQR76273.1"/>
    </source>
</evidence>
<dbReference type="EMBL" id="MNPL01005057">
    <property type="protein sequence ID" value="OQR76273.1"/>
    <property type="molecule type" value="Genomic_DNA"/>
</dbReference>
<name>A0A1V9XS63_9ACAR</name>
<feature type="region of interest" description="Disordered" evidence="1">
    <location>
        <begin position="25"/>
        <end position="46"/>
    </location>
</feature>
<gene>
    <name evidence="2" type="ORF">BIW11_07883</name>
</gene>
<dbReference type="AlphaFoldDB" id="A0A1V9XS63"/>
<proteinExistence type="predicted"/>
<comment type="caution">
    <text evidence="2">The sequence shown here is derived from an EMBL/GenBank/DDBJ whole genome shotgun (WGS) entry which is preliminary data.</text>
</comment>